<dbReference type="Proteomes" id="UP000827092">
    <property type="component" value="Unassembled WGS sequence"/>
</dbReference>
<evidence type="ECO:0000313" key="3">
    <source>
        <dbReference type="Proteomes" id="UP000827092"/>
    </source>
</evidence>
<feature type="region of interest" description="Disordered" evidence="1">
    <location>
        <begin position="25"/>
        <end position="65"/>
    </location>
</feature>
<dbReference type="EMBL" id="JAFNEN010002173">
    <property type="protein sequence ID" value="KAG8172990.1"/>
    <property type="molecule type" value="Genomic_DNA"/>
</dbReference>
<name>A0AAV6TMG9_9ARAC</name>
<protein>
    <submittedName>
        <fullName evidence="2">Uncharacterized protein</fullName>
    </submittedName>
</protein>
<evidence type="ECO:0000256" key="1">
    <source>
        <dbReference type="SAM" id="MobiDB-lite"/>
    </source>
</evidence>
<evidence type="ECO:0000313" key="2">
    <source>
        <dbReference type="EMBL" id="KAG8172990.1"/>
    </source>
</evidence>
<reference evidence="2 3" key="1">
    <citation type="journal article" date="2022" name="Nat. Ecol. Evol.">
        <title>A masculinizing supergene underlies an exaggerated male reproductive morph in a spider.</title>
        <authorList>
            <person name="Hendrickx F."/>
            <person name="De Corte Z."/>
            <person name="Sonet G."/>
            <person name="Van Belleghem S.M."/>
            <person name="Kostlbacher S."/>
            <person name="Vangestel C."/>
        </authorList>
    </citation>
    <scope>NUCLEOTIDE SEQUENCE [LARGE SCALE GENOMIC DNA]</scope>
    <source>
        <strain evidence="2">W744_W776</strain>
    </source>
</reference>
<gene>
    <name evidence="2" type="ORF">JTE90_015044</name>
</gene>
<comment type="caution">
    <text evidence="2">The sequence shown here is derived from an EMBL/GenBank/DDBJ whole genome shotgun (WGS) entry which is preliminary data.</text>
</comment>
<keyword evidence="3" id="KW-1185">Reference proteome</keyword>
<organism evidence="2 3">
    <name type="scientific">Oedothorax gibbosus</name>
    <dbReference type="NCBI Taxonomy" id="931172"/>
    <lineage>
        <taxon>Eukaryota</taxon>
        <taxon>Metazoa</taxon>
        <taxon>Ecdysozoa</taxon>
        <taxon>Arthropoda</taxon>
        <taxon>Chelicerata</taxon>
        <taxon>Arachnida</taxon>
        <taxon>Araneae</taxon>
        <taxon>Araneomorphae</taxon>
        <taxon>Entelegynae</taxon>
        <taxon>Araneoidea</taxon>
        <taxon>Linyphiidae</taxon>
        <taxon>Erigoninae</taxon>
        <taxon>Oedothorax</taxon>
    </lineage>
</organism>
<proteinExistence type="predicted"/>
<dbReference type="AlphaFoldDB" id="A0AAV6TMG9"/>
<sequence length="125" mass="13307">MPLDVLGPHACHIEGIIVCFSLSDRKGSDEKTPQILSKNKSGEKKPKDSLSNAINPKNPAPNPPLARAWGNVALGVSVPERGPAAAPLDRGCLPKVGARPIAARFYPDAISLEVGFAWKCNLMGW</sequence>
<accession>A0AAV6TMG9</accession>